<dbReference type="GO" id="GO:0030288">
    <property type="term" value="C:outer membrane-bounded periplasmic space"/>
    <property type="evidence" value="ECO:0007669"/>
    <property type="project" value="TreeGrafter"/>
</dbReference>
<evidence type="ECO:0000256" key="4">
    <source>
        <dbReference type="ARBA" id="ARBA00023065"/>
    </source>
</evidence>
<dbReference type="InterPro" id="IPR006143">
    <property type="entry name" value="RND_pump_MFP"/>
</dbReference>
<proteinExistence type="inferred from homology"/>
<dbReference type="NCBIfam" id="TIGR01730">
    <property type="entry name" value="RND_mfp"/>
    <property type="match status" value="1"/>
</dbReference>
<reference evidence="11 12" key="1">
    <citation type="submission" date="2018-10" db="EMBL/GenBank/DDBJ databases">
        <title>Genomic Encyclopedia of Type Strains, Phase IV (KMG-IV): sequencing the most valuable type-strain genomes for metagenomic binning, comparative biology and taxonomic classification.</title>
        <authorList>
            <person name="Goeker M."/>
        </authorList>
    </citation>
    <scope>NUCLEOTIDE SEQUENCE [LARGE SCALE GENOMIC DNA]</scope>
    <source>
        <strain evidence="11 12">DSM 3303</strain>
    </source>
</reference>
<dbReference type="RefSeq" id="WP_120809530.1">
    <property type="nucleotide sequence ID" value="NZ_RBID01000011.1"/>
</dbReference>
<feature type="domain" description="CusB-like beta-barrel" evidence="9">
    <location>
        <begin position="250"/>
        <end position="326"/>
    </location>
</feature>
<dbReference type="InterPro" id="IPR021647">
    <property type="entry name" value="CusF_Ec"/>
</dbReference>
<evidence type="ECO:0000259" key="9">
    <source>
        <dbReference type="Pfam" id="PF25954"/>
    </source>
</evidence>
<name>A0A495BI54_VOGIN</name>
<dbReference type="GO" id="GO:0015679">
    <property type="term" value="P:plasma membrane copper ion transport"/>
    <property type="evidence" value="ECO:0007669"/>
    <property type="project" value="TreeGrafter"/>
</dbReference>
<evidence type="ECO:0000259" key="6">
    <source>
        <dbReference type="Pfam" id="PF19335"/>
    </source>
</evidence>
<feature type="signal peptide" evidence="5">
    <location>
        <begin position="1"/>
        <end position="18"/>
    </location>
</feature>
<dbReference type="Pfam" id="PF25975">
    <property type="entry name" value="CzcB_C"/>
    <property type="match status" value="1"/>
</dbReference>
<evidence type="ECO:0000259" key="7">
    <source>
        <dbReference type="Pfam" id="PF25869"/>
    </source>
</evidence>
<comment type="similarity">
    <text evidence="1">Belongs to the membrane fusion protein (MFP) (TC 8.A.1) family.</text>
</comment>
<dbReference type="InterPro" id="IPR045800">
    <property type="entry name" value="HMBD"/>
</dbReference>
<dbReference type="GO" id="GO:0060003">
    <property type="term" value="P:copper ion export"/>
    <property type="evidence" value="ECO:0007669"/>
    <property type="project" value="TreeGrafter"/>
</dbReference>
<evidence type="ECO:0000259" key="8">
    <source>
        <dbReference type="Pfam" id="PF25919"/>
    </source>
</evidence>
<dbReference type="InterPro" id="IPR058649">
    <property type="entry name" value="CzcB_C"/>
</dbReference>
<dbReference type="InterPro" id="IPR051909">
    <property type="entry name" value="MFP_Cation_Efflux"/>
</dbReference>
<evidence type="ECO:0000256" key="5">
    <source>
        <dbReference type="SAM" id="SignalP"/>
    </source>
</evidence>
<evidence type="ECO:0000256" key="2">
    <source>
        <dbReference type="ARBA" id="ARBA00022448"/>
    </source>
</evidence>
<dbReference type="Gene3D" id="6.10.140.730">
    <property type="match status" value="1"/>
</dbReference>
<dbReference type="Pfam" id="PF25869">
    <property type="entry name" value="3HB_CusB"/>
    <property type="match status" value="1"/>
</dbReference>
<dbReference type="Pfam" id="PF25919">
    <property type="entry name" value="BSH_CusB"/>
    <property type="match status" value="1"/>
</dbReference>
<dbReference type="SUPFAM" id="SSF111369">
    <property type="entry name" value="HlyD-like secretion proteins"/>
    <property type="match status" value="1"/>
</dbReference>
<keyword evidence="3 5" id="KW-0732">Signal</keyword>
<dbReference type="Gene3D" id="2.40.50.320">
    <property type="entry name" value="Copper binding periplasmic protein CusF"/>
    <property type="match status" value="1"/>
</dbReference>
<dbReference type="GO" id="GO:0016020">
    <property type="term" value="C:membrane"/>
    <property type="evidence" value="ECO:0007669"/>
    <property type="project" value="InterPro"/>
</dbReference>
<dbReference type="Pfam" id="PF19335">
    <property type="entry name" value="HMBD"/>
    <property type="match status" value="1"/>
</dbReference>
<dbReference type="InterPro" id="IPR042230">
    <property type="entry name" value="CusF_sf"/>
</dbReference>
<dbReference type="Pfam" id="PF25954">
    <property type="entry name" value="Beta-barrel_RND_2"/>
    <property type="match status" value="1"/>
</dbReference>
<feature type="domain" description="Heavy metal binding" evidence="6">
    <location>
        <begin position="52"/>
        <end position="79"/>
    </location>
</feature>
<dbReference type="PANTHER" id="PTHR30097:SF15">
    <property type="entry name" value="CATION EFFLUX SYSTEM PROTEIN CUSB"/>
    <property type="match status" value="1"/>
</dbReference>
<dbReference type="Gene3D" id="2.40.420.20">
    <property type="match status" value="1"/>
</dbReference>
<comment type="caution">
    <text evidence="11">The sequence shown here is derived from an EMBL/GenBank/DDBJ whole genome shotgun (WGS) entry which is preliminary data.</text>
</comment>
<dbReference type="EMBL" id="RBID01000011">
    <property type="protein sequence ID" value="RKQ60788.1"/>
    <property type="molecule type" value="Genomic_DNA"/>
</dbReference>
<dbReference type="AlphaFoldDB" id="A0A495BI54"/>
<feature type="domain" description="CusB-like three alpha-helical bundle" evidence="7">
    <location>
        <begin position="165"/>
        <end position="212"/>
    </location>
</feature>
<sequence length="501" mass="52277">MNKQQCKLVALVVAVALASGGGSYWLARQGQAEHTASPAATAVGTTGGKVLYWYDPMVPNQHFDKPGKSPFMDMQLVAKYADEGGEAAGVKIDPGVVQNLGIRFAMVESKTLTEAVAAVATVGFNEREVAVIQARSAGFVQRVYARAPGDVVPAGAPIADLLVPEWAGAQQEYLAMRNTGDKALASAARERLRLTGMPESLISRVEQTGVTHPIVTISTPIGGVIQELDVRSGMTVGMGMTLARVNGLGSVWLEAAVPEAQAGRVRTGLPLVAQLTAYPGETFKGKVIAVLPQTDTDSRTLRVRIELPNRDGRLKPGMFAQVRLEAGTGKPAIMVPSEAIIRTGTRSIVLLAGDGGHFQPVEVQLGQEAGGKTVVLKGLEAGQKVVASGQFLIDSEASLKGVLARMAEGSAVPSPSSMPSNDKTAILNQASGKIEAIKPGEITLSHGPVASLGWGAMTMTFKLAKPELAAGLKPGDKVSFGFSQQGSDFVVQQLGKSGVTP</sequence>
<accession>A0A495BI54</accession>
<feature type="chain" id="PRO_5019790017" evidence="5">
    <location>
        <begin position="19"/>
        <end position="501"/>
    </location>
</feature>
<feature type="domain" description="CusB-like barrel-sandwich hybrid" evidence="8">
    <location>
        <begin position="129"/>
        <end position="246"/>
    </location>
</feature>
<keyword evidence="4" id="KW-0406">Ion transport</keyword>
<dbReference type="Pfam" id="PF11604">
    <property type="entry name" value="CusF_Ec"/>
    <property type="match status" value="1"/>
</dbReference>
<dbReference type="PANTHER" id="PTHR30097">
    <property type="entry name" value="CATION EFFLUX SYSTEM PROTEIN CUSB"/>
    <property type="match status" value="1"/>
</dbReference>
<gene>
    <name evidence="11" type="ORF">C8E02_0541</name>
</gene>
<evidence type="ECO:0000256" key="3">
    <source>
        <dbReference type="ARBA" id="ARBA00022729"/>
    </source>
</evidence>
<dbReference type="InterPro" id="IPR058790">
    <property type="entry name" value="BSH_CusB"/>
</dbReference>
<feature type="domain" description="CzcB-like C-terminal circularly permuted SH3-like" evidence="10">
    <location>
        <begin position="333"/>
        <end position="393"/>
    </location>
</feature>
<evidence type="ECO:0000256" key="1">
    <source>
        <dbReference type="ARBA" id="ARBA00009477"/>
    </source>
</evidence>
<evidence type="ECO:0000313" key="12">
    <source>
        <dbReference type="Proteomes" id="UP000279384"/>
    </source>
</evidence>
<keyword evidence="2" id="KW-0813">Transport</keyword>
<dbReference type="Gene3D" id="2.40.50.100">
    <property type="match status" value="1"/>
</dbReference>
<dbReference type="GO" id="GO:0022857">
    <property type="term" value="F:transmembrane transporter activity"/>
    <property type="evidence" value="ECO:0007669"/>
    <property type="project" value="InterPro"/>
</dbReference>
<dbReference type="Proteomes" id="UP000279384">
    <property type="component" value="Unassembled WGS sequence"/>
</dbReference>
<dbReference type="InterPro" id="IPR058791">
    <property type="entry name" value="3HB_CusB"/>
</dbReference>
<dbReference type="GO" id="GO:0046914">
    <property type="term" value="F:transition metal ion binding"/>
    <property type="evidence" value="ECO:0007669"/>
    <property type="project" value="TreeGrafter"/>
</dbReference>
<organism evidence="11 12">
    <name type="scientific">Vogesella indigofera</name>
    <name type="common">Pseudomonas indigofera</name>
    <dbReference type="NCBI Taxonomy" id="45465"/>
    <lineage>
        <taxon>Bacteria</taxon>
        <taxon>Pseudomonadati</taxon>
        <taxon>Pseudomonadota</taxon>
        <taxon>Betaproteobacteria</taxon>
        <taxon>Neisseriales</taxon>
        <taxon>Chromobacteriaceae</taxon>
        <taxon>Vogesella</taxon>
    </lineage>
</organism>
<dbReference type="FunFam" id="2.40.420.20:FF:000003">
    <property type="entry name" value="Cation efflux system protein cusB"/>
    <property type="match status" value="1"/>
</dbReference>
<dbReference type="InterPro" id="IPR058792">
    <property type="entry name" value="Beta-barrel_RND_2"/>
</dbReference>
<dbReference type="FunFam" id="2.40.30.170:FF:000010">
    <property type="entry name" value="Efflux RND transporter periplasmic adaptor subunit"/>
    <property type="match status" value="1"/>
</dbReference>
<dbReference type="Gene3D" id="2.40.30.170">
    <property type="match status" value="1"/>
</dbReference>
<protein>
    <submittedName>
        <fullName evidence="11">Cu(I)/Ag(I) efflux system membrane fusion protein</fullName>
    </submittedName>
</protein>
<evidence type="ECO:0000259" key="10">
    <source>
        <dbReference type="Pfam" id="PF25975"/>
    </source>
</evidence>
<evidence type="ECO:0000313" key="11">
    <source>
        <dbReference type="EMBL" id="RKQ60788.1"/>
    </source>
</evidence>